<keyword evidence="1" id="KW-0812">Transmembrane</keyword>
<dbReference type="RefSeq" id="WP_163250323.1">
    <property type="nucleotide sequence ID" value="NZ_JAAIUV010000002.1"/>
</dbReference>
<dbReference type="Proteomes" id="UP000481621">
    <property type="component" value="Unassembled WGS sequence"/>
</dbReference>
<name>A0A6B3TLG3_9BACI</name>
<organism evidence="2 3">
    <name type="scientific">Neobacillus thermocopriae</name>
    <dbReference type="NCBI Taxonomy" id="1215031"/>
    <lineage>
        <taxon>Bacteria</taxon>
        <taxon>Bacillati</taxon>
        <taxon>Bacillota</taxon>
        <taxon>Bacilli</taxon>
        <taxon>Bacillales</taxon>
        <taxon>Bacillaceae</taxon>
        <taxon>Neobacillus</taxon>
    </lineage>
</organism>
<feature type="transmembrane region" description="Helical" evidence="1">
    <location>
        <begin position="64"/>
        <end position="88"/>
    </location>
</feature>
<evidence type="ECO:0000313" key="2">
    <source>
        <dbReference type="EMBL" id="NEX77774.1"/>
    </source>
</evidence>
<feature type="transmembrane region" description="Helical" evidence="1">
    <location>
        <begin position="6"/>
        <end position="24"/>
    </location>
</feature>
<dbReference type="Pfam" id="PF14074">
    <property type="entry name" value="DUF4257"/>
    <property type="match status" value="1"/>
</dbReference>
<keyword evidence="1" id="KW-0472">Membrane</keyword>
<sequence length="102" mass="11292">MLDDIIFSVVIGGTVGIVGHVRKHGKLIMPRRTKKFLYLGFLEEWLLGAIAALLLVLYTSPRSYVETIILSFIAGIAGDATLSGYQLFKQSHEESHSKSNNE</sequence>
<evidence type="ECO:0000256" key="1">
    <source>
        <dbReference type="SAM" id="Phobius"/>
    </source>
</evidence>
<comment type="caution">
    <text evidence="2">The sequence shown here is derived from an EMBL/GenBank/DDBJ whole genome shotgun (WGS) entry which is preliminary data.</text>
</comment>
<dbReference type="EMBL" id="JAAIUV010000002">
    <property type="protein sequence ID" value="NEX77774.1"/>
    <property type="molecule type" value="Genomic_DNA"/>
</dbReference>
<protein>
    <submittedName>
        <fullName evidence="2">DUF4257 domain-containing protein</fullName>
    </submittedName>
</protein>
<gene>
    <name evidence="2" type="ORF">G4Z05_02585</name>
</gene>
<dbReference type="AlphaFoldDB" id="A0A6B3TLG3"/>
<dbReference type="InterPro" id="IPR025353">
    <property type="entry name" value="DUF4257"/>
</dbReference>
<keyword evidence="1" id="KW-1133">Transmembrane helix</keyword>
<evidence type="ECO:0000313" key="3">
    <source>
        <dbReference type="Proteomes" id="UP000481621"/>
    </source>
</evidence>
<feature type="transmembrane region" description="Helical" evidence="1">
    <location>
        <begin position="36"/>
        <end position="58"/>
    </location>
</feature>
<keyword evidence="3" id="KW-1185">Reference proteome</keyword>
<proteinExistence type="predicted"/>
<accession>A0A6B3TLG3</accession>
<reference evidence="2" key="1">
    <citation type="submission" date="2020-02" db="EMBL/GenBank/DDBJ databases">
        <title>Bacillus sedimentmangrovi sp. nov., isolated from sediment of the mangrove ecosystem.</title>
        <authorList>
            <person name="Liu G."/>
        </authorList>
    </citation>
    <scope>NUCLEOTIDE SEQUENCE [LARGE SCALE GENOMIC DNA]</scope>
    <source>
        <strain evidence="2">SgZ-7</strain>
    </source>
</reference>